<organism evidence="2 3">
    <name type="scientific">Stylosanthes scabra</name>
    <dbReference type="NCBI Taxonomy" id="79078"/>
    <lineage>
        <taxon>Eukaryota</taxon>
        <taxon>Viridiplantae</taxon>
        <taxon>Streptophyta</taxon>
        <taxon>Embryophyta</taxon>
        <taxon>Tracheophyta</taxon>
        <taxon>Spermatophyta</taxon>
        <taxon>Magnoliopsida</taxon>
        <taxon>eudicotyledons</taxon>
        <taxon>Gunneridae</taxon>
        <taxon>Pentapetalae</taxon>
        <taxon>rosids</taxon>
        <taxon>fabids</taxon>
        <taxon>Fabales</taxon>
        <taxon>Fabaceae</taxon>
        <taxon>Papilionoideae</taxon>
        <taxon>50 kb inversion clade</taxon>
        <taxon>dalbergioids sensu lato</taxon>
        <taxon>Dalbergieae</taxon>
        <taxon>Pterocarpus clade</taxon>
        <taxon>Stylosanthes</taxon>
    </lineage>
</organism>
<accession>A0ABU6VUI1</accession>
<dbReference type="Proteomes" id="UP001341840">
    <property type="component" value="Unassembled WGS sequence"/>
</dbReference>
<evidence type="ECO:0000313" key="2">
    <source>
        <dbReference type="EMBL" id="MED6177292.1"/>
    </source>
</evidence>
<evidence type="ECO:0000313" key="3">
    <source>
        <dbReference type="Proteomes" id="UP001341840"/>
    </source>
</evidence>
<feature type="compositionally biased region" description="Low complexity" evidence="1">
    <location>
        <begin position="148"/>
        <end position="158"/>
    </location>
</feature>
<protein>
    <submittedName>
        <fullName evidence="2">Uncharacterized protein</fullName>
    </submittedName>
</protein>
<keyword evidence="3" id="KW-1185">Reference proteome</keyword>
<comment type="caution">
    <text evidence="2">The sequence shown here is derived from an EMBL/GenBank/DDBJ whole genome shotgun (WGS) entry which is preliminary data.</text>
</comment>
<dbReference type="EMBL" id="JASCZI010153360">
    <property type="protein sequence ID" value="MED6177292.1"/>
    <property type="molecule type" value="Genomic_DNA"/>
</dbReference>
<feature type="region of interest" description="Disordered" evidence="1">
    <location>
        <begin position="134"/>
        <end position="158"/>
    </location>
</feature>
<gene>
    <name evidence="2" type="ORF">PIB30_096783</name>
</gene>
<feature type="non-terminal residue" evidence="2">
    <location>
        <position position="1"/>
    </location>
</feature>
<proteinExistence type="predicted"/>
<name>A0ABU6VUI1_9FABA</name>
<sequence>TKLFVKVAKSYYPTLKMCTVLCAPSMKCCFAKPLMIYSSSADSSPAYPLASPVASALCKSSSSSAFPFSADSALWLCRFWEMSGEDICSNPEVSNPGCNMSINCSCLRMMPSFRRSALMNSFLEGSGELGAEGVGTSIGAAGGGTGGATSSSSSRHFP</sequence>
<evidence type="ECO:0000256" key="1">
    <source>
        <dbReference type="SAM" id="MobiDB-lite"/>
    </source>
</evidence>
<reference evidence="2 3" key="1">
    <citation type="journal article" date="2023" name="Plants (Basel)">
        <title>Bridging the Gap: Combining Genomics and Transcriptomics Approaches to Understand Stylosanthes scabra, an Orphan Legume from the Brazilian Caatinga.</title>
        <authorList>
            <person name="Ferreira-Neto J.R.C."/>
            <person name="da Silva M.D."/>
            <person name="Binneck E."/>
            <person name="de Melo N.F."/>
            <person name="da Silva R.H."/>
            <person name="de Melo A.L.T.M."/>
            <person name="Pandolfi V."/>
            <person name="Bustamante F.O."/>
            <person name="Brasileiro-Vidal A.C."/>
            <person name="Benko-Iseppon A.M."/>
        </authorList>
    </citation>
    <scope>NUCLEOTIDE SEQUENCE [LARGE SCALE GENOMIC DNA]</scope>
    <source>
        <tissue evidence="2">Leaves</tissue>
    </source>
</reference>